<dbReference type="PANTHER" id="PTHR11203">
    <property type="entry name" value="CLEAVAGE AND POLYADENYLATION SPECIFICITY FACTOR FAMILY MEMBER"/>
    <property type="match status" value="1"/>
</dbReference>
<dbReference type="Pfam" id="PF10996">
    <property type="entry name" value="Beta-Casp"/>
    <property type="match status" value="1"/>
</dbReference>
<evidence type="ECO:0000313" key="6">
    <source>
        <dbReference type="Proteomes" id="UP000297244"/>
    </source>
</evidence>
<organism evidence="5 6">
    <name type="scientific">Thermus tengchongensis</name>
    <dbReference type="NCBI Taxonomy" id="1214928"/>
    <lineage>
        <taxon>Bacteria</taxon>
        <taxon>Thermotogati</taxon>
        <taxon>Deinococcota</taxon>
        <taxon>Deinococci</taxon>
        <taxon>Thermales</taxon>
        <taxon>Thermaceae</taxon>
        <taxon>Thermus</taxon>
    </lineage>
</organism>
<reference evidence="5 6" key="1">
    <citation type="submission" date="2019-03" db="EMBL/GenBank/DDBJ databases">
        <title>Thermus tengchongensis species for the arsenic transformation mechanism.</title>
        <authorList>
            <person name="Yuan G.C."/>
        </authorList>
    </citation>
    <scope>NUCLEOTIDE SEQUENCE [LARGE SCALE GENOMIC DNA]</scope>
    <source>
        <strain evidence="5 6">15Y</strain>
    </source>
</reference>
<evidence type="ECO:0000259" key="3">
    <source>
        <dbReference type="SMART" id="SM00849"/>
    </source>
</evidence>
<dbReference type="SMART" id="SM01027">
    <property type="entry name" value="Beta-Casp"/>
    <property type="match status" value="1"/>
</dbReference>
<dbReference type="RefSeq" id="WP_051906257.1">
    <property type="nucleotide sequence ID" value="NZ_ML214276.1"/>
</dbReference>
<keyword evidence="1" id="KW-0378">Hydrolase</keyword>
<feature type="region of interest" description="Disordered" evidence="2">
    <location>
        <begin position="446"/>
        <end position="473"/>
    </location>
</feature>
<keyword evidence="6" id="KW-1185">Reference proteome</keyword>
<dbReference type="InterPro" id="IPR001279">
    <property type="entry name" value="Metallo-B-lactamas"/>
</dbReference>
<dbReference type="InterPro" id="IPR036866">
    <property type="entry name" value="RibonucZ/Hydroxyglut_hydro"/>
</dbReference>
<dbReference type="Pfam" id="PF00753">
    <property type="entry name" value="Lactamase_B"/>
    <property type="match status" value="1"/>
</dbReference>
<dbReference type="InterPro" id="IPR011108">
    <property type="entry name" value="RMMBL"/>
</dbReference>
<dbReference type="Proteomes" id="UP000297244">
    <property type="component" value="Unassembled WGS sequence"/>
</dbReference>
<dbReference type="InterPro" id="IPR022712">
    <property type="entry name" value="Beta_Casp"/>
</dbReference>
<gene>
    <name evidence="5" type="ORF">E0489_12965</name>
</gene>
<feature type="domain" description="Metallo-beta-lactamase" evidence="3">
    <location>
        <begin position="15"/>
        <end position="220"/>
    </location>
</feature>
<dbReference type="PANTHER" id="PTHR11203:SF37">
    <property type="entry name" value="INTEGRATOR COMPLEX SUBUNIT 11"/>
    <property type="match status" value="1"/>
</dbReference>
<dbReference type="Pfam" id="PF07521">
    <property type="entry name" value="RMMBL"/>
    <property type="match status" value="1"/>
</dbReference>
<dbReference type="SUPFAM" id="SSF56281">
    <property type="entry name" value="Metallo-hydrolase/oxidoreductase"/>
    <property type="match status" value="1"/>
</dbReference>
<proteinExistence type="predicted"/>
<protein>
    <submittedName>
        <fullName evidence="5">MBL fold metallo-hydrolase</fullName>
    </submittedName>
</protein>
<dbReference type="EMBL" id="SKBL01000042">
    <property type="protein sequence ID" value="TFU14147.1"/>
    <property type="molecule type" value="Genomic_DNA"/>
</dbReference>
<name>A0ABY2K345_9DEIN</name>
<dbReference type="Gene3D" id="3.40.50.10890">
    <property type="match status" value="1"/>
</dbReference>
<evidence type="ECO:0000313" key="5">
    <source>
        <dbReference type="EMBL" id="TFU14147.1"/>
    </source>
</evidence>
<dbReference type="SMART" id="SM00849">
    <property type="entry name" value="Lactamase_B"/>
    <property type="match status" value="1"/>
</dbReference>
<evidence type="ECO:0000259" key="4">
    <source>
        <dbReference type="SMART" id="SM01027"/>
    </source>
</evidence>
<evidence type="ECO:0000256" key="1">
    <source>
        <dbReference type="ARBA" id="ARBA00022801"/>
    </source>
</evidence>
<dbReference type="InterPro" id="IPR050698">
    <property type="entry name" value="MBL"/>
</dbReference>
<sequence>MSLSFLALGGALEVGASAHLLTLDGVRFLVDAGLRPSLLGEAALPRLDLLSEPPDAVLLTHAHLDHVGALPLLRRRFPKVPLFATRPTLRLALEVLLDSARLGRALGAELYTEREAARALLEAVEVRPFEPFAVKGVRVLPLPAGHLLGAVGYLLEGKGGRALHLGDFSLTATPTTDPAHFPPEPQGVDLLVSEGTYGDTFLPSRKEQVREFLSLVGRTLREGGRVLIPTFALGRAQDLLFHLLEGMRTGLVPKVPVVLDGLVRTITRAYEEELADFLPEALRNLRTNSRMPLFLREGVVEVKDARHRAELLLSGSPMVVLASGGMLSGGPSPLWASHFLREEGSALLLVGYQDEESPGRRLLELKRGDELLLPVGEERVLVRVDSRVERFHLSAHADRAGILNLLSRYPARLTLLVHGEPQALHTLSRALEGRPSRIPRVEEAVSLEPAPAPEPEEKPPARPAAKEKAPRKVPTLATHVRVEVRGHTLLVHFPPGRNPARLLPPGTYRLRGERVGAVEIKLSPSPQGPPPPDRQALLEEALAYGEARRGKRPLKALAVWREEGPEGLDRALAGLPKAHRELLLGMREALLALLESGEGVLLLHFGRERPLVLPL</sequence>
<feature type="compositionally biased region" description="Basic and acidic residues" evidence="2">
    <location>
        <begin position="455"/>
        <end position="470"/>
    </location>
</feature>
<evidence type="ECO:0000256" key="2">
    <source>
        <dbReference type="SAM" id="MobiDB-lite"/>
    </source>
</evidence>
<dbReference type="Gene3D" id="3.60.15.10">
    <property type="entry name" value="Ribonuclease Z/Hydroxyacylglutathione hydrolase-like"/>
    <property type="match status" value="1"/>
</dbReference>
<dbReference type="CDD" id="cd16295">
    <property type="entry name" value="TTHA0252-CPSF-like_MBL-fold"/>
    <property type="match status" value="1"/>
</dbReference>
<accession>A0ABY2K345</accession>
<feature type="domain" description="Beta-Casp" evidence="4">
    <location>
        <begin position="236"/>
        <end position="362"/>
    </location>
</feature>
<comment type="caution">
    <text evidence="5">The sequence shown here is derived from an EMBL/GenBank/DDBJ whole genome shotgun (WGS) entry which is preliminary data.</text>
</comment>